<feature type="compositionally biased region" description="Basic and acidic residues" evidence="1">
    <location>
        <begin position="97"/>
        <end position="107"/>
    </location>
</feature>
<keyword evidence="3" id="KW-1185">Reference proteome</keyword>
<reference evidence="3" key="1">
    <citation type="journal article" date="2018" name="Proc. Natl. Acad. Sci. U.S.A.">
        <title>Linking secondary metabolites to gene clusters through genome sequencing of six diverse Aspergillus species.</title>
        <authorList>
            <person name="Kaerboelling I."/>
            <person name="Vesth T.C."/>
            <person name="Frisvad J.C."/>
            <person name="Nybo J.L."/>
            <person name="Theobald S."/>
            <person name="Kuo A."/>
            <person name="Bowyer P."/>
            <person name="Matsuda Y."/>
            <person name="Mondo S."/>
            <person name="Lyhne E.K."/>
            <person name="Kogle M.E."/>
            <person name="Clum A."/>
            <person name="Lipzen A."/>
            <person name="Salamov A."/>
            <person name="Ngan C.Y."/>
            <person name="Daum C."/>
            <person name="Chiniquy J."/>
            <person name="Barry K."/>
            <person name="LaButti K."/>
            <person name="Haridas S."/>
            <person name="Simmons B.A."/>
            <person name="Magnuson J.K."/>
            <person name="Mortensen U.H."/>
            <person name="Larsen T.O."/>
            <person name="Grigoriev I.V."/>
            <person name="Baker S.E."/>
            <person name="Andersen M.R."/>
        </authorList>
    </citation>
    <scope>NUCLEOTIDE SEQUENCE [LARGE SCALE GENOMIC DNA]</scope>
    <source>
        <strain evidence="3">IBT 16806</strain>
    </source>
</reference>
<evidence type="ECO:0000313" key="2">
    <source>
        <dbReference type="EMBL" id="PKX89546.1"/>
    </source>
</evidence>
<dbReference type="RefSeq" id="XP_024678141.1">
    <property type="nucleotide sequence ID" value="XM_024821623.1"/>
</dbReference>
<dbReference type="OMA" id="KNDAQYW"/>
<dbReference type="Proteomes" id="UP000234474">
    <property type="component" value="Unassembled WGS sequence"/>
</dbReference>
<protein>
    <submittedName>
        <fullName evidence="2">Uncharacterized protein</fullName>
    </submittedName>
</protein>
<proteinExistence type="predicted"/>
<gene>
    <name evidence="2" type="ORF">P174DRAFT_300697</name>
</gene>
<dbReference type="EMBL" id="MSZS01000009">
    <property type="protein sequence ID" value="PKX89546.1"/>
    <property type="molecule type" value="Genomic_DNA"/>
</dbReference>
<comment type="caution">
    <text evidence="2">The sequence shown here is derived from an EMBL/GenBank/DDBJ whole genome shotgun (WGS) entry which is preliminary data.</text>
</comment>
<feature type="region of interest" description="Disordered" evidence="1">
    <location>
        <begin position="88"/>
        <end position="127"/>
    </location>
</feature>
<sequence length="219" mass="24604">MYKSHQARGPAKGYIEALEHRLHETEQTLLRLLAHMNDEQLSTALERGQSPFLRSGKNDAQYWRRYPLRTARDLRKWQQDCSAETRVAGLAVTSPSRRTDAPARSEVDADENGPASERQQTELQPVPPYEQATSACELGLESTQAVHGKDMNQRVAWGNGYDSSNESRKPSTAMGYMYIPSSLESTRVEDTQSLHAGTPPGPSLWSEAPSIAFQRQFLW</sequence>
<dbReference type="GeneID" id="36528949"/>
<organism evidence="2 3">
    <name type="scientific">Aspergillus novofumigatus (strain IBT 16806)</name>
    <dbReference type="NCBI Taxonomy" id="1392255"/>
    <lineage>
        <taxon>Eukaryota</taxon>
        <taxon>Fungi</taxon>
        <taxon>Dikarya</taxon>
        <taxon>Ascomycota</taxon>
        <taxon>Pezizomycotina</taxon>
        <taxon>Eurotiomycetes</taxon>
        <taxon>Eurotiomycetidae</taxon>
        <taxon>Eurotiales</taxon>
        <taxon>Aspergillaceae</taxon>
        <taxon>Aspergillus</taxon>
        <taxon>Aspergillus subgen. Fumigati</taxon>
    </lineage>
</organism>
<accession>A0A2I1BW09</accession>
<name>A0A2I1BW09_ASPN1</name>
<dbReference type="OrthoDB" id="10261408at2759"/>
<evidence type="ECO:0000313" key="3">
    <source>
        <dbReference type="Proteomes" id="UP000234474"/>
    </source>
</evidence>
<dbReference type="VEuPathDB" id="FungiDB:P174DRAFT_300697"/>
<dbReference type="AlphaFoldDB" id="A0A2I1BW09"/>
<evidence type="ECO:0000256" key="1">
    <source>
        <dbReference type="SAM" id="MobiDB-lite"/>
    </source>
</evidence>